<organism evidence="1 2">
    <name type="scientific">Jannaschia pagri</name>
    <dbReference type="NCBI Taxonomy" id="2829797"/>
    <lineage>
        <taxon>Bacteria</taxon>
        <taxon>Pseudomonadati</taxon>
        <taxon>Pseudomonadota</taxon>
        <taxon>Alphaproteobacteria</taxon>
        <taxon>Rhodobacterales</taxon>
        <taxon>Roseobacteraceae</taxon>
        <taxon>Jannaschia</taxon>
    </lineage>
</organism>
<accession>A0ABQ4NP91</accession>
<dbReference type="EMBL" id="BPFH01000005">
    <property type="protein sequence ID" value="GIT96231.1"/>
    <property type="molecule type" value="Genomic_DNA"/>
</dbReference>
<name>A0ABQ4NP91_9RHOB</name>
<evidence type="ECO:0008006" key="3">
    <source>
        <dbReference type="Google" id="ProtNLM"/>
    </source>
</evidence>
<proteinExistence type="predicted"/>
<dbReference type="Proteomes" id="UP000786693">
    <property type="component" value="Unassembled WGS sequence"/>
</dbReference>
<reference evidence="1 2" key="1">
    <citation type="submission" date="2021-05" db="EMBL/GenBank/DDBJ databases">
        <title>Bacteria Genome sequencing.</title>
        <authorList>
            <person name="Takabe Y."/>
            <person name="Nakajima Y."/>
            <person name="Suzuki S."/>
            <person name="Shiozaki T."/>
        </authorList>
    </citation>
    <scope>NUCLEOTIDE SEQUENCE [LARGE SCALE GENOMIC DNA]</scope>
    <source>
        <strain evidence="1 2">AI_62</strain>
    </source>
</reference>
<comment type="caution">
    <text evidence="1">The sequence shown here is derived from an EMBL/GenBank/DDBJ whole genome shotgun (WGS) entry which is preliminary data.</text>
</comment>
<evidence type="ECO:0000313" key="1">
    <source>
        <dbReference type="EMBL" id="GIT96231.1"/>
    </source>
</evidence>
<gene>
    <name evidence="1" type="ORF">JANAI62_28540</name>
</gene>
<keyword evidence="2" id="KW-1185">Reference proteome</keyword>
<sequence length="110" mass="12337">MDRDVLELAWLTLTRETLPRAARLRGRDWPVHLDHCFQRILLDHATRGVWYDTITKRPAYRHASDAVLREGVVLARAILAGDADLLSLNRQSLIWRGKASGPAGKGRASG</sequence>
<evidence type="ECO:0000313" key="2">
    <source>
        <dbReference type="Proteomes" id="UP000786693"/>
    </source>
</evidence>
<dbReference type="RefSeq" id="WP_220749730.1">
    <property type="nucleotide sequence ID" value="NZ_BPFH01000005.1"/>
</dbReference>
<protein>
    <recommendedName>
        <fullName evidence="3">GCN5-related N-acetyltransferase</fullName>
    </recommendedName>
</protein>